<protein>
    <recommendedName>
        <fullName evidence="5">NADH:flavin oxidoreductase/NADH oxidase N-terminal domain-containing protein</fullName>
    </recommendedName>
</protein>
<dbReference type="GO" id="GO:0010181">
    <property type="term" value="F:FMN binding"/>
    <property type="evidence" value="ECO:0007669"/>
    <property type="project" value="InterPro"/>
</dbReference>
<evidence type="ECO:0000256" key="3">
    <source>
        <dbReference type="ARBA" id="ARBA00022643"/>
    </source>
</evidence>
<dbReference type="OrthoDB" id="1663137at2759"/>
<dbReference type="HOGENOM" id="CLU_012153_6_3_1"/>
<dbReference type="Gene3D" id="3.20.20.70">
    <property type="entry name" value="Aldolase class I"/>
    <property type="match status" value="1"/>
</dbReference>
<sequence length="475" mass="52920">MERLAETPPRYVSAIVDPSPLAQSLQFVFSGRTAPNRFMKAAMTEQLASWHKEDREKRGIPTKNLIRVYERWARGGIGLMLTGNFMIFLDHLESVGDPIIPPDAPFHGKRFEAFKELAAAGKAHGSLMVPQVSHPGRLCNNYFQQFPVAASAIPVDMTGEKKPLHFNPPHEASQSEIDAIVDSFAHAAEYLEKAGYDGIEIHGAHGFFLSGFISLATNERTDRYGGSIENRVRVILEVREAIRKRVSLSFIVGIKINSTEFQARDFPIDDARKLCAALEDAEFDFVELSGGTAENTITEHKGEEIRESTKRREAYFQEFAEKIITGLSKTKVYITGGLRTVGGMVRALDVADGVGLGRPLVQEFDLCNKILEGKVTGSIVPKIGAGEFWLALMAGNRIIREVGQGKEPMKLWKDEVVAELRRDYDLWLNNKSSDREYISYYGFPSTEEMEKGLDLALTRSPALENRPEGNLVALL</sequence>
<dbReference type="InterPro" id="IPR051799">
    <property type="entry name" value="NADH_flavin_oxidoreductase"/>
</dbReference>
<keyword evidence="3" id="KW-0288">FMN</keyword>
<dbReference type="Proteomes" id="UP000053789">
    <property type="component" value="Unassembled WGS sequence"/>
</dbReference>
<gene>
    <name evidence="6" type="ORF">Z519_12215</name>
</gene>
<evidence type="ECO:0000259" key="5">
    <source>
        <dbReference type="Pfam" id="PF00724"/>
    </source>
</evidence>
<dbReference type="VEuPathDB" id="FungiDB:Z519_12215"/>
<evidence type="ECO:0000256" key="2">
    <source>
        <dbReference type="ARBA" id="ARBA00022630"/>
    </source>
</evidence>
<dbReference type="InterPro" id="IPR001155">
    <property type="entry name" value="OxRdtase_FMN_N"/>
</dbReference>
<dbReference type="CDD" id="cd04733">
    <property type="entry name" value="OYE_like_2_FMN"/>
    <property type="match status" value="1"/>
</dbReference>
<dbReference type="AlphaFoldDB" id="A0A0D2HRU7"/>
<dbReference type="PANTHER" id="PTHR43656:SF5">
    <property type="entry name" value="NADH:FLAVIN OXIDOREDUCTASE_NADH OXIDASE N-TERMINAL DOMAIN-CONTAINING PROTEIN"/>
    <property type="match status" value="1"/>
</dbReference>
<organism evidence="6 7">
    <name type="scientific">Cladophialophora bantiana (strain ATCC 10958 / CBS 173.52 / CDC B-1940 / NIH 8579)</name>
    <name type="common">Xylohypha bantiana</name>
    <dbReference type="NCBI Taxonomy" id="1442370"/>
    <lineage>
        <taxon>Eukaryota</taxon>
        <taxon>Fungi</taxon>
        <taxon>Dikarya</taxon>
        <taxon>Ascomycota</taxon>
        <taxon>Pezizomycotina</taxon>
        <taxon>Eurotiomycetes</taxon>
        <taxon>Chaetothyriomycetidae</taxon>
        <taxon>Chaetothyriales</taxon>
        <taxon>Herpotrichiellaceae</taxon>
        <taxon>Cladophialophora</taxon>
    </lineage>
</organism>
<evidence type="ECO:0000313" key="7">
    <source>
        <dbReference type="Proteomes" id="UP000053789"/>
    </source>
</evidence>
<dbReference type="GO" id="GO:0016491">
    <property type="term" value="F:oxidoreductase activity"/>
    <property type="evidence" value="ECO:0007669"/>
    <property type="project" value="UniProtKB-KW"/>
</dbReference>
<dbReference type="PANTHER" id="PTHR43656">
    <property type="entry name" value="BINDING OXIDOREDUCTASE, PUTATIVE (AFU_ORTHOLOGUE AFUA_2G08260)-RELATED"/>
    <property type="match status" value="1"/>
</dbReference>
<dbReference type="EMBL" id="KN847006">
    <property type="protein sequence ID" value="KIW87104.1"/>
    <property type="molecule type" value="Genomic_DNA"/>
</dbReference>
<dbReference type="RefSeq" id="XP_016613773.1">
    <property type="nucleotide sequence ID" value="XM_016769921.1"/>
</dbReference>
<feature type="domain" description="NADH:flavin oxidoreductase/NADH oxidase N-terminal" evidence="5">
    <location>
        <begin position="35"/>
        <end position="373"/>
    </location>
</feature>
<comment type="similarity">
    <text evidence="1">Belongs to the NADH:flavin oxidoreductase/NADH oxidase family.</text>
</comment>
<dbReference type="InterPro" id="IPR013785">
    <property type="entry name" value="Aldolase_TIM"/>
</dbReference>
<proteinExistence type="inferred from homology"/>
<dbReference type="Pfam" id="PF00724">
    <property type="entry name" value="Oxidored_FMN"/>
    <property type="match status" value="1"/>
</dbReference>
<name>A0A0D2HRU7_CLAB1</name>
<accession>A0A0D2HRU7</accession>
<evidence type="ECO:0000256" key="1">
    <source>
        <dbReference type="ARBA" id="ARBA00005979"/>
    </source>
</evidence>
<reference evidence="6" key="1">
    <citation type="submission" date="2015-01" db="EMBL/GenBank/DDBJ databases">
        <title>The Genome Sequence of Cladophialophora bantiana CBS 173.52.</title>
        <authorList>
            <consortium name="The Broad Institute Genomics Platform"/>
            <person name="Cuomo C."/>
            <person name="de Hoog S."/>
            <person name="Gorbushina A."/>
            <person name="Stielow B."/>
            <person name="Teixiera M."/>
            <person name="Abouelleil A."/>
            <person name="Chapman S.B."/>
            <person name="Priest M."/>
            <person name="Young S.K."/>
            <person name="Wortman J."/>
            <person name="Nusbaum C."/>
            <person name="Birren B."/>
        </authorList>
    </citation>
    <scope>NUCLEOTIDE SEQUENCE [LARGE SCALE GENOMIC DNA]</scope>
    <source>
        <strain evidence="6">CBS 173.52</strain>
    </source>
</reference>
<keyword evidence="4" id="KW-0560">Oxidoreductase</keyword>
<evidence type="ECO:0000313" key="6">
    <source>
        <dbReference type="EMBL" id="KIW87104.1"/>
    </source>
</evidence>
<dbReference type="SUPFAM" id="SSF51395">
    <property type="entry name" value="FMN-linked oxidoreductases"/>
    <property type="match status" value="1"/>
</dbReference>
<evidence type="ECO:0000256" key="4">
    <source>
        <dbReference type="ARBA" id="ARBA00023002"/>
    </source>
</evidence>
<dbReference type="GeneID" id="27705143"/>
<keyword evidence="2" id="KW-0285">Flavoprotein</keyword>
<keyword evidence="7" id="KW-1185">Reference proteome</keyword>